<feature type="compositionally biased region" description="Low complexity" evidence="1">
    <location>
        <begin position="107"/>
        <end position="125"/>
    </location>
</feature>
<gene>
    <name evidence="2" type="ORF">Vafri_13878</name>
</gene>
<reference evidence="2" key="1">
    <citation type="journal article" date="2021" name="Proc. Natl. Acad. Sci. U.S.A.">
        <title>Three genomes in the algal genus Volvox reveal the fate of a haploid sex-determining region after a transition to homothallism.</title>
        <authorList>
            <person name="Yamamoto K."/>
            <person name="Hamaji T."/>
            <person name="Kawai-Toyooka H."/>
            <person name="Matsuzaki R."/>
            <person name="Takahashi F."/>
            <person name="Nishimura Y."/>
            <person name="Kawachi M."/>
            <person name="Noguchi H."/>
            <person name="Minakuchi Y."/>
            <person name="Umen J.G."/>
            <person name="Toyoda A."/>
            <person name="Nozaki H."/>
        </authorList>
    </citation>
    <scope>NUCLEOTIDE SEQUENCE</scope>
    <source>
        <strain evidence="2">NIES-3780</strain>
    </source>
</reference>
<organism evidence="2 3">
    <name type="scientific">Volvox africanus</name>
    <dbReference type="NCBI Taxonomy" id="51714"/>
    <lineage>
        <taxon>Eukaryota</taxon>
        <taxon>Viridiplantae</taxon>
        <taxon>Chlorophyta</taxon>
        <taxon>core chlorophytes</taxon>
        <taxon>Chlorophyceae</taxon>
        <taxon>CS clade</taxon>
        <taxon>Chlamydomonadales</taxon>
        <taxon>Volvocaceae</taxon>
        <taxon>Volvox</taxon>
    </lineage>
</organism>
<dbReference type="EMBL" id="BNCO01000034">
    <property type="protein sequence ID" value="GIL59246.1"/>
    <property type="molecule type" value="Genomic_DNA"/>
</dbReference>
<feature type="compositionally biased region" description="Polar residues" evidence="1">
    <location>
        <begin position="284"/>
        <end position="294"/>
    </location>
</feature>
<comment type="caution">
    <text evidence="2">The sequence shown here is derived from an EMBL/GenBank/DDBJ whole genome shotgun (WGS) entry which is preliminary data.</text>
</comment>
<accession>A0A8J4BID2</accession>
<proteinExistence type="predicted"/>
<feature type="non-terminal residue" evidence="2">
    <location>
        <position position="294"/>
    </location>
</feature>
<keyword evidence="3" id="KW-1185">Reference proteome</keyword>
<evidence type="ECO:0000313" key="2">
    <source>
        <dbReference type="EMBL" id="GIL59246.1"/>
    </source>
</evidence>
<evidence type="ECO:0000313" key="3">
    <source>
        <dbReference type="Proteomes" id="UP000747399"/>
    </source>
</evidence>
<feature type="compositionally biased region" description="Low complexity" evidence="1">
    <location>
        <begin position="230"/>
        <end position="240"/>
    </location>
</feature>
<dbReference type="Proteomes" id="UP000747399">
    <property type="component" value="Unassembled WGS sequence"/>
</dbReference>
<name>A0A8J4BID2_9CHLO</name>
<dbReference type="AlphaFoldDB" id="A0A8J4BID2"/>
<feature type="non-terminal residue" evidence="2">
    <location>
        <position position="1"/>
    </location>
</feature>
<evidence type="ECO:0000256" key="1">
    <source>
        <dbReference type="SAM" id="MobiDB-lite"/>
    </source>
</evidence>
<feature type="region of interest" description="Disordered" evidence="1">
    <location>
        <begin position="79"/>
        <end position="148"/>
    </location>
</feature>
<sequence>SSGHGCEYGGGGGSQAPPDADLMAMATDLAAHGRELVSRLVRVQATRLRLVQMEEMLTGQILQARHMLLSVLDQQQQLVQRSEQQPGKTLTQEPLQMRTEPPPPPLQQQQQHLQQQKQQPQQQQQGDENLPNLPTQPQRKRSQSPELRCQVPQVLHQWRDEGPHLTAATAATMVEAAVEAEPAERGLLQPSCEPRAAAEMAEDMTSMPMLISLPATRPLATMAAGTSGLSVLGRSSSGGPVVPPPQRVHREQQHQRGPPLEEPQQQHNVMRQLRQPAEHYLPQPKQQQQSVAGR</sequence>
<protein>
    <submittedName>
        <fullName evidence="2">Uncharacterized protein</fullName>
    </submittedName>
</protein>
<feature type="region of interest" description="Disordered" evidence="1">
    <location>
        <begin position="230"/>
        <end position="294"/>
    </location>
</feature>